<reference evidence="2 3" key="1">
    <citation type="journal article" date="2004" name="J. Bacteriol.">
        <title>Comparative genomics of two Leptospira interrogans serovars reveals novel insights into physiology and pathogenesis.</title>
        <authorList>
            <person name="Nascimento A.L."/>
            <person name="Ko A.I."/>
            <person name="Martins E.A."/>
            <person name="Monteiro-Vitorello C.B."/>
            <person name="Ho P.L."/>
            <person name="Haake D.A."/>
            <person name="Verjovski-Almeida S."/>
            <person name="Hartskeerl R.A."/>
            <person name="Marques M.V."/>
            <person name="Oliveira M.C."/>
            <person name="Menck C.F."/>
            <person name="Leite L.C."/>
            <person name="Carrer H."/>
            <person name="Coutinho L.L."/>
            <person name="Degrave W.M."/>
            <person name="Dellagostin O.A."/>
            <person name="El-Dorry H."/>
            <person name="Ferro E.S."/>
            <person name="Ferro M.I."/>
            <person name="Furlan L.R."/>
            <person name="Gamberini M."/>
            <person name="Giglioti E.A."/>
            <person name="Goes-Neto A."/>
            <person name="Goldman G.H."/>
            <person name="Goldman M.H."/>
            <person name="Harakava R."/>
            <person name="Jeronimo S.M."/>
            <person name="Junqueira-De-Azevedo I.L."/>
            <person name="Kimura E.T."/>
            <person name="Kuramae E.E."/>
            <person name="Lemos E.G."/>
            <person name="Lemos M.V."/>
            <person name="Marino C.L."/>
            <person name="Nunes L.R."/>
            <person name="De Oliveira R.C."/>
            <person name="Pereira G.G."/>
            <person name="Reis M.S."/>
            <person name="Schriefer A."/>
            <person name="Siqueira W.J."/>
            <person name="Sommer P."/>
            <person name="Tsai S.M."/>
            <person name="Simpson A.J."/>
            <person name="Ferro J.A."/>
            <person name="Camargo L.E."/>
            <person name="Kitajima J.P."/>
            <person name="Setubal J.C."/>
            <person name="Van Sluys M.A."/>
        </authorList>
    </citation>
    <scope>NUCLEOTIDE SEQUENCE [LARGE SCALE GENOMIC DNA]</scope>
    <source>
        <strain evidence="2 3">Fiocruz L1-130</strain>
    </source>
</reference>
<dbReference type="SUPFAM" id="SSF51261">
    <property type="entry name" value="Duplicated hybrid motif"/>
    <property type="match status" value="1"/>
</dbReference>
<dbReference type="KEGG" id="lic:LIC_13453"/>
<gene>
    <name evidence="2" type="ordered locus">LIC_13453</name>
</gene>
<evidence type="ECO:0000313" key="2">
    <source>
        <dbReference type="EMBL" id="AAS71993.1"/>
    </source>
</evidence>
<dbReference type="PANTHER" id="PTHR21666">
    <property type="entry name" value="PEPTIDASE-RELATED"/>
    <property type="match status" value="1"/>
</dbReference>
<organism evidence="2 3">
    <name type="scientific">Leptospira interrogans serogroup Icterohaemorrhagiae serovar copenhageni (strain Fiocruz L1-130)</name>
    <dbReference type="NCBI Taxonomy" id="267671"/>
    <lineage>
        <taxon>Bacteria</taxon>
        <taxon>Pseudomonadati</taxon>
        <taxon>Spirochaetota</taxon>
        <taxon>Spirochaetia</taxon>
        <taxon>Leptospirales</taxon>
        <taxon>Leptospiraceae</taxon>
        <taxon>Leptospira</taxon>
    </lineage>
</organism>
<evidence type="ECO:0000259" key="1">
    <source>
        <dbReference type="Pfam" id="PF01551"/>
    </source>
</evidence>
<dbReference type="EMBL" id="AE016823">
    <property type="protein sequence ID" value="AAS71993.1"/>
    <property type="molecule type" value="Genomic_DNA"/>
</dbReference>
<dbReference type="Proteomes" id="UP000007037">
    <property type="component" value="Chromosome I"/>
</dbReference>
<dbReference type="GO" id="GO:0004222">
    <property type="term" value="F:metalloendopeptidase activity"/>
    <property type="evidence" value="ECO:0007669"/>
    <property type="project" value="TreeGrafter"/>
</dbReference>
<dbReference type="FunFam" id="2.70.70.10:FF:000023">
    <property type="entry name" value="Peptidase, M23 family"/>
    <property type="match status" value="1"/>
</dbReference>
<dbReference type="CDD" id="cd12797">
    <property type="entry name" value="M23_peptidase"/>
    <property type="match status" value="1"/>
</dbReference>
<accession>Q72MJ2</accession>
<protein>
    <submittedName>
        <fullName evidence="2">Cytoplasmic membrane protein</fullName>
    </submittedName>
</protein>
<dbReference type="InterPro" id="IPR011055">
    <property type="entry name" value="Dup_hybrid_motif"/>
</dbReference>
<feature type="domain" description="M23ase beta-sheet core" evidence="1">
    <location>
        <begin position="264"/>
        <end position="358"/>
    </location>
</feature>
<sequence length="368" mass="42740">MDHINILKRTMEKHIKIFYFITSILFLNFETILPKDEEVKIKETKTKKEVHIVLKKNEESKIKKETHSDSKKELKEKKKKRVNLEFEVIRKKESLFSFSIQTRKFAQGELLFLKLTPEKTILSKLDRIKIFWEKKEIPYTKKELVFYAWIPISPEFNKKSGILEIHDKNLFRKNDYKEYEIPIHKTTFSVTKVSSLIMDKKYTSQELPQETLDFIADCSKAKAEAFRSKTDLQIASDFVYPVTEVQFTSPFYKRRIYNKTKGKPHGGVDFKGAQGTPIYAINDGTVVLSRSMYYEGNFTVIDHGLEVYSLYMHQSELNVKVGDKIKKGDLIGKVGSTGMSTGPHLHLGLRVQGTMVNPLSVIGQKFFE</sequence>
<dbReference type="InterPro" id="IPR016047">
    <property type="entry name" value="M23ase_b-sheet_dom"/>
</dbReference>
<dbReference type="AlphaFoldDB" id="Q72MJ2"/>
<dbReference type="HOGENOM" id="CLU_029425_5_0_12"/>
<proteinExistence type="predicted"/>
<dbReference type="Pfam" id="PF01551">
    <property type="entry name" value="Peptidase_M23"/>
    <property type="match status" value="1"/>
</dbReference>
<dbReference type="Gene3D" id="2.70.70.10">
    <property type="entry name" value="Glucose Permease (Domain IIA)"/>
    <property type="match status" value="1"/>
</dbReference>
<evidence type="ECO:0000313" key="3">
    <source>
        <dbReference type="Proteomes" id="UP000007037"/>
    </source>
</evidence>
<dbReference type="InterPro" id="IPR050570">
    <property type="entry name" value="Cell_wall_metabolism_enzyme"/>
</dbReference>
<name>Q72MJ2_LEPIC</name>
<dbReference type="PANTHER" id="PTHR21666:SF287">
    <property type="entry name" value="CYTOPLASMIC MEMBRANE PROTEIN"/>
    <property type="match status" value="1"/>
</dbReference>